<dbReference type="AlphaFoldDB" id="A0AA35CKW7"/>
<accession>A0AA35CKW7</accession>
<gene>
    <name evidence="1" type="ORF">caldi_22740</name>
</gene>
<dbReference type="KEGG" id="cmic:caldi_22740"/>
<evidence type="ECO:0000313" key="2">
    <source>
        <dbReference type="Proteomes" id="UP001163687"/>
    </source>
</evidence>
<protein>
    <submittedName>
        <fullName evidence="1">Uncharacterized protein</fullName>
    </submittedName>
</protein>
<organism evidence="1 2">
    <name type="scientific">Caldinitratiruptor microaerophilus</name>
    <dbReference type="NCBI Taxonomy" id="671077"/>
    <lineage>
        <taxon>Bacteria</taxon>
        <taxon>Bacillati</taxon>
        <taxon>Bacillota</taxon>
        <taxon>Clostridia</taxon>
        <taxon>Eubacteriales</taxon>
        <taxon>Symbiobacteriaceae</taxon>
        <taxon>Caldinitratiruptor</taxon>
    </lineage>
</organism>
<dbReference type="Proteomes" id="UP001163687">
    <property type="component" value="Chromosome"/>
</dbReference>
<sequence length="57" mass="6205">MAHPYGVMRWAVGNEPGHPFVLVDASGQVRWLRDYDAPENGGLMTAGTVPGPDEERP</sequence>
<dbReference type="EMBL" id="AP025628">
    <property type="protein sequence ID" value="BDG61184.1"/>
    <property type="molecule type" value="Genomic_DNA"/>
</dbReference>
<keyword evidence="2" id="KW-1185">Reference proteome</keyword>
<proteinExistence type="predicted"/>
<name>A0AA35CKW7_9FIRM</name>
<evidence type="ECO:0000313" key="1">
    <source>
        <dbReference type="EMBL" id="BDG61184.1"/>
    </source>
</evidence>
<reference evidence="1" key="1">
    <citation type="submission" date="2022-03" db="EMBL/GenBank/DDBJ databases">
        <title>Complete genome sequence of Caldinitratiruptor microaerophilus.</title>
        <authorList>
            <person name="Mukaiyama R."/>
            <person name="Nishiyama T."/>
            <person name="Ueda K."/>
        </authorList>
    </citation>
    <scope>NUCLEOTIDE SEQUENCE</scope>
    <source>
        <strain evidence="1">JCM 16183</strain>
    </source>
</reference>